<evidence type="ECO:0000313" key="1">
    <source>
        <dbReference type="EMBL" id="AFC21854.1"/>
    </source>
</evidence>
<dbReference type="GeneID" id="13994144"/>
<reference evidence="1 2" key="1">
    <citation type="journal article" date="2014" name="Virology">
        <title>Supersize me: Cronobacter sakazakii phage GAP32.</title>
        <authorList>
            <person name="Abbasifar R."/>
            <person name="Griffiths M.W."/>
            <person name="Sabour P.M."/>
            <person name="Ackermann H.-W."/>
            <person name="Vandersteegen K."/>
            <person name="Lavigne R."/>
            <person name="Noben J.-P."/>
            <person name="Villa A.A."/>
            <person name="Abbasifar A."/>
            <person name="Nash J.H.E."/>
            <person name="Kropinski A.M."/>
        </authorList>
    </citation>
    <scope>NUCLEOTIDE SEQUENCE [LARGE SCALE GENOMIC DNA]</scope>
    <source>
        <strain evidence="1">GAP-32</strain>
    </source>
</reference>
<name>K4FB75_9CAUD</name>
<accession>K4FB75</accession>
<gene>
    <name evidence="1" type="ORF">GAP32_401</name>
</gene>
<keyword evidence="2" id="KW-1185">Reference proteome</keyword>
<dbReference type="EMBL" id="JN882285">
    <property type="protein sequence ID" value="AFC21854.1"/>
    <property type="molecule type" value="Genomic_DNA"/>
</dbReference>
<dbReference type="OrthoDB" id="28216at10239"/>
<protein>
    <submittedName>
        <fullName evidence="1">Uncharacterized protein</fullName>
    </submittedName>
</protein>
<evidence type="ECO:0000313" key="2">
    <source>
        <dbReference type="Proteomes" id="UP000000457"/>
    </source>
</evidence>
<proteinExistence type="predicted"/>
<dbReference type="Proteomes" id="UP000000457">
    <property type="component" value="Segment"/>
</dbReference>
<dbReference type="KEGG" id="vg:13994144"/>
<dbReference type="RefSeq" id="YP_006987509.1">
    <property type="nucleotide sequence ID" value="NC_019401.1"/>
</dbReference>
<sequence>MIKDNVTVYDDLNESYGTPYGFGYHGYIFVFDTKEERDEWLEDCTIEDIEYIINDQEENVEG</sequence>
<organism evidence="1 2">
    <name type="scientific">Cronobacter phage vB_CsaM_GAP32</name>
    <dbReference type="NCBI Taxonomy" id="1141136"/>
    <lineage>
        <taxon>Viruses</taxon>
        <taxon>Duplodnaviria</taxon>
        <taxon>Heunggongvirae</taxon>
        <taxon>Uroviricota</taxon>
        <taxon>Caudoviricetes</taxon>
        <taxon>Mimasvirus</taxon>
        <taxon>Mimasvirus GAP32</taxon>
    </lineage>
</organism>